<keyword evidence="2" id="KW-1185">Reference proteome</keyword>
<accession>A0A9J6GTL4</accession>
<dbReference type="Proteomes" id="UP000821853">
    <property type="component" value="Unassembled WGS sequence"/>
</dbReference>
<dbReference type="VEuPathDB" id="VectorBase:HLOH_053150"/>
<dbReference type="AlphaFoldDB" id="A0A9J6GTL4"/>
<evidence type="ECO:0000313" key="2">
    <source>
        <dbReference type="Proteomes" id="UP000821853"/>
    </source>
</evidence>
<reference evidence="1 2" key="1">
    <citation type="journal article" date="2020" name="Cell">
        <title>Large-Scale Comparative Analyses of Tick Genomes Elucidate Their Genetic Diversity and Vector Capacities.</title>
        <authorList>
            <consortium name="Tick Genome and Microbiome Consortium (TIGMIC)"/>
            <person name="Jia N."/>
            <person name="Wang J."/>
            <person name="Shi W."/>
            <person name="Du L."/>
            <person name="Sun Y."/>
            <person name="Zhan W."/>
            <person name="Jiang J.F."/>
            <person name="Wang Q."/>
            <person name="Zhang B."/>
            <person name="Ji P."/>
            <person name="Bell-Sakyi L."/>
            <person name="Cui X.M."/>
            <person name="Yuan T.T."/>
            <person name="Jiang B.G."/>
            <person name="Yang W.F."/>
            <person name="Lam T.T."/>
            <person name="Chang Q.C."/>
            <person name="Ding S.J."/>
            <person name="Wang X.J."/>
            <person name="Zhu J.G."/>
            <person name="Ruan X.D."/>
            <person name="Zhao L."/>
            <person name="Wei J.T."/>
            <person name="Ye R.Z."/>
            <person name="Que T.C."/>
            <person name="Du C.H."/>
            <person name="Zhou Y.H."/>
            <person name="Cheng J.X."/>
            <person name="Dai P.F."/>
            <person name="Guo W.B."/>
            <person name="Han X.H."/>
            <person name="Huang E.J."/>
            <person name="Li L.F."/>
            <person name="Wei W."/>
            <person name="Gao Y.C."/>
            <person name="Liu J.Z."/>
            <person name="Shao H.Z."/>
            <person name="Wang X."/>
            <person name="Wang C.C."/>
            <person name="Yang T.C."/>
            <person name="Huo Q.B."/>
            <person name="Li W."/>
            <person name="Chen H.Y."/>
            <person name="Chen S.E."/>
            <person name="Zhou L.G."/>
            <person name="Ni X.B."/>
            <person name="Tian J.H."/>
            <person name="Sheng Y."/>
            <person name="Liu T."/>
            <person name="Pan Y.S."/>
            <person name="Xia L.Y."/>
            <person name="Li J."/>
            <person name="Zhao F."/>
            <person name="Cao W.C."/>
        </authorList>
    </citation>
    <scope>NUCLEOTIDE SEQUENCE [LARGE SCALE GENOMIC DNA]</scope>
    <source>
        <strain evidence="1">HaeL-2018</strain>
    </source>
</reference>
<protein>
    <submittedName>
        <fullName evidence="1">Uncharacterized protein</fullName>
    </submittedName>
</protein>
<dbReference type="EMBL" id="JABSTR010000008">
    <property type="protein sequence ID" value="KAH9377612.1"/>
    <property type="molecule type" value="Genomic_DNA"/>
</dbReference>
<organism evidence="1 2">
    <name type="scientific">Haemaphysalis longicornis</name>
    <name type="common">Bush tick</name>
    <dbReference type="NCBI Taxonomy" id="44386"/>
    <lineage>
        <taxon>Eukaryota</taxon>
        <taxon>Metazoa</taxon>
        <taxon>Ecdysozoa</taxon>
        <taxon>Arthropoda</taxon>
        <taxon>Chelicerata</taxon>
        <taxon>Arachnida</taxon>
        <taxon>Acari</taxon>
        <taxon>Parasitiformes</taxon>
        <taxon>Ixodida</taxon>
        <taxon>Ixodoidea</taxon>
        <taxon>Ixodidae</taxon>
        <taxon>Haemaphysalinae</taxon>
        <taxon>Haemaphysalis</taxon>
    </lineage>
</organism>
<evidence type="ECO:0000313" key="1">
    <source>
        <dbReference type="EMBL" id="KAH9377612.1"/>
    </source>
</evidence>
<comment type="caution">
    <text evidence="1">The sequence shown here is derived from an EMBL/GenBank/DDBJ whole genome shotgun (WGS) entry which is preliminary data.</text>
</comment>
<proteinExistence type="predicted"/>
<name>A0A9J6GTL4_HAELO</name>
<gene>
    <name evidence="1" type="ORF">HPB48_021340</name>
</gene>
<sequence length="424" mass="47439">MTKYIKALLSDQKPNPEKAIGSRPNVLDSGYLQCYIIQVAISPAPPRTTMVLGLLKLGLLHRWGAFASREPERTVVMSGQAQVHEPDTTMEPGHPFQRLLNASGLALEDCGGTARPVFPFFEGRQRGTISFYADPQIPVANNEVPLIVPWAVWSSQQMAVVAAYIMMFTPWPCANLSLGITTKGQEVTYPSIQTYSCAPKWTLPFYPTFGPTAVHHYAPFSPIPVVFQENPNRKRTYLSYFCVLWVNGIRPFHVETLLGILVKSGLIDLTERWAVDALTLFSNHAGIMATGPVNPKTKEAQPVVLPTTVSDPREDPVPILMRCWRDVGDRVVHVPPGVNWTNWRPGADWCNPTPDIRTVSAIALGVYEFTQRTLKMYAHALLTMPYMSAAIQVAAERRFIDWKQVHAAVPGSYETYQQRREDHL</sequence>